<organism evidence="2 3">
    <name type="scientific">Mycena sanguinolenta</name>
    <dbReference type="NCBI Taxonomy" id="230812"/>
    <lineage>
        <taxon>Eukaryota</taxon>
        <taxon>Fungi</taxon>
        <taxon>Dikarya</taxon>
        <taxon>Basidiomycota</taxon>
        <taxon>Agaricomycotina</taxon>
        <taxon>Agaricomycetes</taxon>
        <taxon>Agaricomycetidae</taxon>
        <taxon>Agaricales</taxon>
        <taxon>Marasmiineae</taxon>
        <taxon>Mycenaceae</taxon>
        <taxon>Mycena</taxon>
    </lineage>
</organism>
<dbReference type="Pfam" id="PF07842">
    <property type="entry name" value="GCFC"/>
    <property type="match status" value="1"/>
</dbReference>
<dbReference type="PANTHER" id="PTHR23329">
    <property type="entry name" value="TUFTELIN-INTERACTING PROTEIN 11-RELATED"/>
    <property type="match status" value="1"/>
</dbReference>
<dbReference type="InterPro" id="IPR022783">
    <property type="entry name" value="GCFC_dom"/>
</dbReference>
<evidence type="ECO:0000313" key="2">
    <source>
        <dbReference type="EMBL" id="KAF7370327.1"/>
    </source>
</evidence>
<proteinExistence type="predicted"/>
<dbReference type="InterPro" id="IPR045211">
    <property type="entry name" value="TFP11/STIP/Ntr1"/>
</dbReference>
<evidence type="ECO:0000259" key="1">
    <source>
        <dbReference type="Pfam" id="PF07842"/>
    </source>
</evidence>
<comment type="caution">
    <text evidence="2">The sequence shown here is derived from an EMBL/GenBank/DDBJ whole genome shotgun (WGS) entry which is preliminary data.</text>
</comment>
<evidence type="ECO:0000313" key="3">
    <source>
        <dbReference type="Proteomes" id="UP000623467"/>
    </source>
</evidence>
<dbReference type="PANTHER" id="PTHR23329:SF1">
    <property type="entry name" value="TUFTELIN-INTERACTING PROTEIN 11"/>
    <property type="match status" value="1"/>
</dbReference>
<keyword evidence="3" id="KW-1185">Reference proteome</keyword>
<dbReference type="EMBL" id="JACAZH010000004">
    <property type="protein sequence ID" value="KAF7370327.1"/>
    <property type="molecule type" value="Genomic_DNA"/>
</dbReference>
<dbReference type="GO" id="GO:0071008">
    <property type="term" value="C:U2-type post-mRNA release spliceosomal complex"/>
    <property type="evidence" value="ECO:0007669"/>
    <property type="project" value="TreeGrafter"/>
</dbReference>
<gene>
    <name evidence="2" type="ORF">MSAN_00664100</name>
</gene>
<sequence length="111" mass="12816">MDDVLGDTQRKVKSVLASWNAGDEKEVFDAAERDAILLKYVIPKLPTLLRDELRIKAKDQIMTPLTDILQWAEVIRPSIFSQILETEVFPKWLDALHIWLIQPQVSFEEIA</sequence>
<dbReference type="GO" id="GO:0000390">
    <property type="term" value="P:spliceosomal complex disassembly"/>
    <property type="evidence" value="ECO:0007669"/>
    <property type="project" value="InterPro"/>
</dbReference>
<name>A0A8H6Z426_9AGAR</name>
<feature type="domain" description="GCF C-terminal" evidence="1">
    <location>
        <begin position="5"/>
        <end position="96"/>
    </location>
</feature>
<dbReference type="Proteomes" id="UP000623467">
    <property type="component" value="Unassembled WGS sequence"/>
</dbReference>
<reference evidence="2" key="1">
    <citation type="submission" date="2020-05" db="EMBL/GenBank/DDBJ databases">
        <title>Mycena genomes resolve the evolution of fungal bioluminescence.</title>
        <authorList>
            <person name="Tsai I.J."/>
        </authorList>
    </citation>
    <scope>NUCLEOTIDE SEQUENCE</scope>
    <source>
        <strain evidence="2">160909Yilan</strain>
    </source>
</reference>
<dbReference type="AlphaFoldDB" id="A0A8H6Z426"/>
<dbReference type="OrthoDB" id="3242917at2759"/>
<accession>A0A8H6Z426</accession>
<protein>
    <submittedName>
        <fullName evidence="2">Tuftelin-interacting protein 11</fullName>
    </submittedName>
</protein>